<evidence type="ECO:0000313" key="2">
    <source>
        <dbReference type="Proteomes" id="UP000000759"/>
    </source>
</evidence>
<dbReference type="Proteomes" id="UP000000759">
    <property type="component" value="Chromosome 1"/>
</dbReference>
<gene>
    <name evidence="1" type="ORF">PHATRDRAFT_43093</name>
</gene>
<dbReference type="InParanoid" id="B7FQL2"/>
<dbReference type="PaxDb" id="2850-Phatr43093"/>
<dbReference type="GeneID" id="7196873"/>
<protein>
    <submittedName>
        <fullName evidence="1">Uncharacterized protein</fullName>
    </submittedName>
</protein>
<reference evidence="1 2" key="1">
    <citation type="journal article" date="2008" name="Nature">
        <title>The Phaeodactylum genome reveals the evolutionary history of diatom genomes.</title>
        <authorList>
            <person name="Bowler C."/>
            <person name="Allen A.E."/>
            <person name="Badger J.H."/>
            <person name="Grimwood J."/>
            <person name="Jabbari K."/>
            <person name="Kuo A."/>
            <person name="Maheswari U."/>
            <person name="Martens C."/>
            <person name="Maumus F."/>
            <person name="Otillar R.P."/>
            <person name="Rayko E."/>
            <person name="Salamov A."/>
            <person name="Vandepoele K."/>
            <person name="Beszteri B."/>
            <person name="Gruber A."/>
            <person name="Heijde M."/>
            <person name="Katinka M."/>
            <person name="Mock T."/>
            <person name="Valentin K."/>
            <person name="Verret F."/>
            <person name="Berges J.A."/>
            <person name="Brownlee C."/>
            <person name="Cadoret J.P."/>
            <person name="Chiovitti A."/>
            <person name="Choi C.J."/>
            <person name="Coesel S."/>
            <person name="De Martino A."/>
            <person name="Detter J.C."/>
            <person name="Durkin C."/>
            <person name="Falciatore A."/>
            <person name="Fournet J."/>
            <person name="Haruta M."/>
            <person name="Huysman M.J."/>
            <person name="Jenkins B.D."/>
            <person name="Jiroutova K."/>
            <person name="Jorgensen R.E."/>
            <person name="Joubert Y."/>
            <person name="Kaplan A."/>
            <person name="Kroger N."/>
            <person name="Kroth P.G."/>
            <person name="La Roche J."/>
            <person name="Lindquist E."/>
            <person name="Lommer M."/>
            <person name="Martin-Jezequel V."/>
            <person name="Lopez P.J."/>
            <person name="Lucas S."/>
            <person name="Mangogna M."/>
            <person name="McGinnis K."/>
            <person name="Medlin L.K."/>
            <person name="Montsant A."/>
            <person name="Oudot-Le Secq M.P."/>
            <person name="Napoli C."/>
            <person name="Obornik M."/>
            <person name="Parker M.S."/>
            <person name="Petit J.L."/>
            <person name="Porcel B.M."/>
            <person name="Poulsen N."/>
            <person name="Robison M."/>
            <person name="Rychlewski L."/>
            <person name="Rynearson T.A."/>
            <person name="Schmutz J."/>
            <person name="Shapiro H."/>
            <person name="Siaut M."/>
            <person name="Stanley M."/>
            <person name="Sussman M.R."/>
            <person name="Taylor A.R."/>
            <person name="Vardi A."/>
            <person name="von Dassow P."/>
            <person name="Vyverman W."/>
            <person name="Willis A."/>
            <person name="Wyrwicz L.S."/>
            <person name="Rokhsar D.S."/>
            <person name="Weissenbach J."/>
            <person name="Armbrust E.V."/>
            <person name="Green B.R."/>
            <person name="Van de Peer Y."/>
            <person name="Grigoriev I.V."/>
        </authorList>
    </citation>
    <scope>NUCLEOTIDE SEQUENCE [LARGE SCALE GENOMIC DNA]</scope>
    <source>
        <strain evidence="1 2">CCAP 1055/1</strain>
    </source>
</reference>
<evidence type="ECO:0000313" key="1">
    <source>
        <dbReference type="EMBL" id="EEC51887.1"/>
    </source>
</evidence>
<dbReference type="AlphaFoldDB" id="B7FQL2"/>
<name>B7FQL2_PHATC</name>
<organism evidence="1 2">
    <name type="scientific">Phaeodactylum tricornutum (strain CCAP 1055/1)</name>
    <dbReference type="NCBI Taxonomy" id="556484"/>
    <lineage>
        <taxon>Eukaryota</taxon>
        <taxon>Sar</taxon>
        <taxon>Stramenopiles</taxon>
        <taxon>Ochrophyta</taxon>
        <taxon>Bacillariophyta</taxon>
        <taxon>Bacillariophyceae</taxon>
        <taxon>Bacillariophycidae</taxon>
        <taxon>Naviculales</taxon>
        <taxon>Phaeodactylaceae</taxon>
        <taxon>Phaeodactylum</taxon>
    </lineage>
</organism>
<proteinExistence type="predicted"/>
<accession>B7FQL2</accession>
<dbReference type="RefSeq" id="XP_002177424.1">
    <property type="nucleotide sequence ID" value="XM_002177388.1"/>
</dbReference>
<sequence>MDHLKRTAAFESSICNSLTCNLRHFYHHGEPDQAQLDIWKAQALSYVGAHCTPSETHSAHLAVERAIAQALATYQCTSSELERSKPSASKERSFSLLQSLSDSGGGLASFVNWDRVSEAETLHEKLKLMEEVQYIDDVVLDWNRFREVLLGGLRSSSLTQKSLLLHRKWFELTRSSASQYQVIQSDLAMNLKILLGEIAISRADLNDTAALETIRLLHSIWMNFMLRGDRVSAPPAELIESIGSAFWDWSKSFFEHDEKPSQSLGEMLFEIDPYTGWFQLWIKEYFSALQVLERFATAKDDCDFLSKLTVKVWEAVQRNGFNLYIQCGLCIVWCVLSALRVRYFPWKSFLSGGTVAPDDSTIEWVYDIFLYCSKEALASGHDDFFCVAADAMSILLPGCSPEFRNRRTVKQN</sequence>
<reference evidence="2" key="2">
    <citation type="submission" date="2008-08" db="EMBL/GenBank/DDBJ databases">
        <authorList>
            <consortium name="Diatom Consortium"/>
            <person name="Grigoriev I."/>
            <person name="Grimwood J."/>
            <person name="Kuo A."/>
            <person name="Otillar R.P."/>
            <person name="Salamov A."/>
            <person name="Detter J.C."/>
            <person name="Lindquist E."/>
            <person name="Shapiro H."/>
            <person name="Lucas S."/>
            <person name="Glavina del Rio T."/>
            <person name="Pitluck S."/>
            <person name="Rokhsar D."/>
            <person name="Bowler C."/>
        </authorList>
    </citation>
    <scope>GENOME REANNOTATION</scope>
    <source>
        <strain evidence="2">CCAP 1055/1</strain>
    </source>
</reference>
<keyword evidence="2" id="KW-1185">Reference proteome</keyword>
<dbReference type="KEGG" id="pti:PHATRDRAFT_43093"/>
<dbReference type="EMBL" id="CM000605">
    <property type="protein sequence ID" value="EEC51887.1"/>
    <property type="molecule type" value="Genomic_DNA"/>
</dbReference>
<dbReference type="HOGENOM" id="CLU_668117_0_0_1"/>